<name>A0A5B7HSK1_PORTR</name>
<evidence type="ECO:0000313" key="1">
    <source>
        <dbReference type="EMBL" id="MPC75991.1"/>
    </source>
</evidence>
<gene>
    <name evidence="1" type="ORF">E2C01_070392</name>
</gene>
<dbReference type="AlphaFoldDB" id="A0A5B7HSK1"/>
<comment type="caution">
    <text evidence="1">The sequence shown here is derived from an EMBL/GenBank/DDBJ whole genome shotgun (WGS) entry which is preliminary data.</text>
</comment>
<keyword evidence="2" id="KW-1185">Reference proteome</keyword>
<accession>A0A5B7HSK1</accession>
<dbReference type="EMBL" id="VSRR010042336">
    <property type="protein sequence ID" value="MPC75991.1"/>
    <property type="molecule type" value="Genomic_DNA"/>
</dbReference>
<organism evidence="1 2">
    <name type="scientific">Portunus trituberculatus</name>
    <name type="common">Swimming crab</name>
    <name type="synonym">Neptunus trituberculatus</name>
    <dbReference type="NCBI Taxonomy" id="210409"/>
    <lineage>
        <taxon>Eukaryota</taxon>
        <taxon>Metazoa</taxon>
        <taxon>Ecdysozoa</taxon>
        <taxon>Arthropoda</taxon>
        <taxon>Crustacea</taxon>
        <taxon>Multicrustacea</taxon>
        <taxon>Malacostraca</taxon>
        <taxon>Eumalacostraca</taxon>
        <taxon>Eucarida</taxon>
        <taxon>Decapoda</taxon>
        <taxon>Pleocyemata</taxon>
        <taxon>Brachyura</taxon>
        <taxon>Eubrachyura</taxon>
        <taxon>Portunoidea</taxon>
        <taxon>Portunidae</taxon>
        <taxon>Portuninae</taxon>
        <taxon>Portunus</taxon>
    </lineage>
</organism>
<proteinExistence type="predicted"/>
<sequence>MPRTLTSSPGAELGAPLEDNKFSPLADLSQQQCIQPADCQPSFLLPLASVGVLPSGAHRRPRYTSPLASHSWRNTACKTLSPRLKFSSGLIGKSRRFFSAIPFKASAWEA</sequence>
<evidence type="ECO:0000313" key="2">
    <source>
        <dbReference type="Proteomes" id="UP000324222"/>
    </source>
</evidence>
<dbReference type="Proteomes" id="UP000324222">
    <property type="component" value="Unassembled WGS sequence"/>
</dbReference>
<protein>
    <submittedName>
        <fullName evidence="1">Uncharacterized protein</fullName>
    </submittedName>
</protein>
<reference evidence="1 2" key="1">
    <citation type="submission" date="2019-05" db="EMBL/GenBank/DDBJ databases">
        <title>Another draft genome of Portunus trituberculatus and its Hox gene families provides insights of decapod evolution.</title>
        <authorList>
            <person name="Jeong J.-H."/>
            <person name="Song I."/>
            <person name="Kim S."/>
            <person name="Choi T."/>
            <person name="Kim D."/>
            <person name="Ryu S."/>
            <person name="Kim W."/>
        </authorList>
    </citation>
    <scope>NUCLEOTIDE SEQUENCE [LARGE SCALE GENOMIC DNA]</scope>
    <source>
        <tissue evidence="1">Muscle</tissue>
    </source>
</reference>